<evidence type="ECO:0000313" key="3">
    <source>
        <dbReference type="Proteomes" id="UP001152130"/>
    </source>
</evidence>
<reference evidence="2" key="1">
    <citation type="submission" date="2022-10" db="EMBL/GenBank/DDBJ databases">
        <title>Fusarium specimens isolated from Avocado Roots.</title>
        <authorList>
            <person name="Stajich J."/>
            <person name="Roper C."/>
            <person name="Heimlech-Rivalta G."/>
        </authorList>
    </citation>
    <scope>NUCLEOTIDE SEQUENCE</scope>
    <source>
        <strain evidence="2">CF00143</strain>
    </source>
</reference>
<dbReference type="EMBL" id="JAPDHF010000001">
    <property type="protein sequence ID" value="KAJ4024529.1"/>
    <property type="molecule type" value="Genomic_DNA"/>
</dbReference>
<evidence type="ECO:0000313" key="2">
    <source>
        <dbReference type="EMBL" id="KAJ4024529.1"/>
    </source>
</evidence>
<accession>A0A9W8Q1J0</accession>
<dbReference type="OrthoDB" id="10495160at2759"/>
<gene>
    <name evidence="2" type="ORF">NW766_000766</name>
</gene>
<dbReference type="Proteomes" id="UP001152130">
    <property type="component" value="Unassembled WGS sequence"/>
</dbReference>
<name>A0A9W8Q1J0_9HYPO</name>
<dbReference type="AlphaFoldDB" id="A0A9W8Q1J0"/>
<evidence type="ECO:0000256" key="1">
    <source>
        <dbReference type="SAM" id="MobiDB-lite"/>
    </source>
</evidence>
<comment type="caution">
    <text evidence="2">The sequence shown here is derived from an EMBL/GenBank/DDBJ whole genome shotgun (WGS) entry which is preliminary data.</text>
</comment>
<protein>
    <submittedName>
        <fullName evidence="2">Uncharacterized protein</fullName>
    </submittedName>
</protein>
<proteinExistence type="predicted"/>
<organism evidence="2 3">
    <name type="scientific">Fusarium irregulare</name>
    <dbReference type="NCBI Taxonomy" id="2494466"/>
    <lineage>
        <taxon>Eukaryota</taxon>
        <taxon>Fungi</taxon>
        <taxon>Dikarya</taxon>
        <taxon>Ascomycota</taxon>
        <taxon>Pezizomycotina</taxon>
        <taxon>Sordariomycetes</taxon>
        <taxon>Hypocreomycetidae</taxon>
        <taxon>Hypocreales</taxon>
        <taxon>Nectriaceae</taxon>
        <taxon>Fusarium</taxon>
        <taxon>Fusarium incarnatum-equiseti species complex</taxon>
    </lineage>
</organism>
<feature type="region of interest" description="Disordered" evidence="1">
    <location>
        <begin position="48"/>
        <end position="75"/>
    </location>
</feature>
<keyword evidence="3" id="KW-1185">Reference proteome</keyword>
<feature type="compositionally biased region" description="Basic and acidic residues" evidence="1">
    <location>
        <begin position="8"/>
        <end position="28"/>
    </location>
</feature>
<feature type="compositionally biased region" description="Basic and acidic residues" evidence="1">
    <location>
        <begin position="63"/>
        <end position="75"/>
    </location>
</feature>
<feature type="region of interest" description="Disordered" evidence="1">
    <location>
        <begin position="1"/>
        <end position="28"/>
    </location>
</feature>
<sequence length="75" mass="8477">MATTPANDGKKKPEQGDKVEKTTKTPTRHERIAYSLALEGQVFAYDGDDPDLEEMFEQGRPVTEAKPKMEEKTHK</sequence>